<feature type="transmembrane region" description="Helical" evidence="6">
    <location>
        <begin position="52"/>
        <end position="77"/>
    </location>
</feature>
<dbReference type="EMBL" id="RJPH01000024">
    <property type="protein sequence ID" value="RSJ65832.1"/>
    <property type="molecule type" value="Genomic_DNA"/>
</dbReference>
<evidence type="ECO:0000256" key="5">
    <source>
        <dbReference type="ARBA" id="ARBA00023136"/>
    </source>
</evidence>
<sequence length="396" mass="45548">MTIFAFIYSIVKVKNPALDMIKGSNHLKGNIIIRKINNLNKERNFLKQTRKILLFSRISIIFFVAFSGFAFTVQSLFAYTTYIIPNNIERAVVSEYGYEKNVRFIEDRNDNSYNTSLKFYSRTGILLTGDENVEMQLVELGNDNLSLLKLRNSTGSDINIKKANGIVINKWMSVKFNLNKGDNISISVNGKEYKLRIGEVTQNIYGTTMYMSEEYAEQFWPTKEGSFVYNGIFTNDSIDFNGEEHLSIISKDEITKTLSQANRVYLIFSIMLLLCGLIIGVTILTLSLNGVVNNYKKYISFMKLIGYTDKECDYLVINSYRFVILFGYLLALPYTFILCKVMFNMLTKSSNIAYLINIDIVSMTSCLLFVMLVTELTLNYFKFKLKKVSFREILES</sequence>
<feature type="transmembrane region" description="Helical" evidence="6">
    <location>
        <begin position="352"/>
        <end position="381"/>
    </location>
</feature>
<evidence type="ECO:0000256" key="2">
    <source>
        <dbReference type="ARBA" id="ARBA00022475"/>
    </source>
</evidence>
<comment type="caution">
    <text evidence="8">The sequence shown here is derived from an EMBL/GenBank/DDBJ whole genome shotgun (WGS) entry which is preliminary data.</text>
</comment>
<accession>A0A3R9JXQ6</accession>
<keyword evidence="2" id="KW-1003">Cell membrane</keyword>
<keyword evidence="3 6" id="KW-0812">Transmembrane</keyword>
<evidence type="ECO:0000313" key="9">
    <source>
        <dbReference type="Proteomes" id="UP000278274"/>
    </source>
</evidence>
<evidence type="ECO:0000259" key="7">
    <source>
        <dbReference type="Pfam" id="PF02687"/>
    </source>
</evidence>
<feature type="transmembrane region" description="Helical" evidence="6">
    <location>
        <begin position="322"/>
        <end position="346"/>
    </location>
</feature>
<evidence type="ECO:0000256" key="6">
    <source>
        <dbReference type="SAM" id="Phobius"/>
    </source>
</evidence>
<protein>
    <submittedName>
        <fullName evidence="8">FtsX-like permease family protein</fullName>
    </submittedName>
</protein>
<evidence type="ECO:0000256" key="4">
    <source>
        <dbReference type="ARBA" id="ARBA00022989"/>
    </source>
</evidence>
<evidence type="ECO:0000313" key="8">
    <source>
        <dbReference type="EMBL" id="RSJ65832.1"/>
    </source>
</evidence>
<keyword evidence="5 6" id="KW-0472">Membrane</keyword>
<proteinExistence type="predicted"/>
<comment type="subcellular location">
    <subcellularLocation>
        <location evidence="1">Cell membrane</location>
        <topology evidence="1">Multi-pass membrane protein</topology>
    </subcellularLocation>
</comment>
<evidence type="ECO:0000256" key="3">
    <source>
        <dbReference type="ARBA" id="ARBA00022692"/>
    </source>
</evidence>
<organism evidence="8 9">
    <name type="scientific">Streptococcus oralis subsp. dentisani</name>
    <dbReference type="NCBI Taxonomy" id="1458253"/>
    <lineage>
        <taxon>Bacteria</taxon>
        <taxon>Bacillati</taxon>
        <taxon>Bacillota</taxon>
        <taxon>Bacilli</taxon>
        <taxon>Lactobacillales</taxon>
        <taxon>Streptococcaceae</taxon>
        <taxon>Streptococcus</taxon>
    </lineage>
</organism>
<dbReference type="GO" id="GO:0005886">
    <property type="term" value="C:plasma membrane"/>
    <property type="evidence" value="ECO:0007669"/>
    <property type="project" value="UniProtKB-SubCell"/>
</dbReference>
<feature type="domain" description="ABC3 transporter permease C-terminal" evidence="7">
    <location>
        <begin position="271"/>
        <end position="377"/>
    </location>
</feature>
<feature type="transmembrane region" description="Helical" evidence="6">
    <location>
        <begin position="264"/>
        <end position="292"/>
    </location>
</feature>
<dbReference type="InterPro" id="IPR003838">
    <property type="entry name" value="ABC3_permease_C"/>
</dbReference>
<dbReference type="Pfam" id="PF02687">
    <property type="entry name" value="FtsX"/>
    <property type="match status" value="1"/>
</dbReference>
<dbReference type="Proteomes" id="UP000278274">
    <property type="component" value="Unassembled WGS sequence"/>
</dbReference>
<dbReference type="PANTHER" id="PTHR30287:SF1">
    <property type="entry name" value="INNER MEMBRANE PROTEIN"/>
    <property type="match status" value="1"/>
</dbReference>
<name>A0A3R9JXQ6_STROR</name>
<dbReference type="AlphaFoldDB" id="A0A3R9JXQ6"/>
<reference evidence="8 9" key="1">
    <citation type="submission" date="2018-11" db="EMBL/GenBank/DDBJ databases">
        <title>Species Designations Belie Phenotypic and Genotypic Heterogeneity in Oral Streptococci.</title>
        <authorList>
            <person name="Velsko I."/>
        </authorList>
    </citation>
    <scope>NUCLEOTIDE SEQUENCE [LARGE SCALE GENOMIC DNA]</scope>
    <source>
        <strain evidence="8 9">BCA2</strain>
    </source>
</reference>
<dbReference type="PANTHER" id="PTHR30287">
    <property type="entry name" value="MEMBRANE COMPONENT OF PREDICTED ABC SUPERFAMILY METABOLITE UPTAKE TRANSPORTER"/>
    <property type="match status" value="1"/>
</dbReference>
<gene>
    <name evidence="8" type="ORF">D8805_09440</name>
</gene>
<keyword evidence="4 6" id="KW-1133">Transmembrane helix</keyword>
<dbReference type="InterPro" id="IPR038766">
    <property type="entry name" value="Membrane_comp_ABC_pdt"/>
</dbReference>
<evidence type="ECO:0000256" key="1">
    <source>
        <dbReference type="ARBA" id="ARBA00004651"/>
    </source>
</evidence>